<keyword evidence="1" id="KW-0732">Signal</keyword>
<dbReference type="InterPro" id="IPR038765">
    <property type="entry name" value="Papain-like_cys_pep_sf"/>
</dbReference>
<accession>A0A1E5CFH7</accession>
<feature type="domain" description="Transglutaminase-like" evidence="2">
    <location>
        <begin position="278"/>
        <end position="390"/>
    </location>
</feature>
<feature type="domain" description="DUF3857" evidence="3">
    <location>
        <begin position="68"/>
        <end position="228"/>
    </location>
</feature>
<protein>
    <submittedName>
        <fullName evidence="4">Transglutaminase</fullName>
    </submittedName>
</protein>
<dbReference type="Gene3D" id="3.10.620.30">
    <property type="match status" value="1"/>
</dbReference>
<dbReference type="InterPro" id="IPR024618">
    <property type="entry name" value="DUF3857"/>
</dbReference>
<keyword evidence="5" id="KW-1185">Reference proteome</keyword>
<comment type="caution">
    <text evidence="4">The sequence shown here is derived from an EMBL/GenBank/DDBJ whole genome shotgun (WGS) entry which is preliminary data.</text>
</comment>
<proteinExistence type="predicted"/>
<reference evidence="4 5" key="1">
    <citation type="journal article" date="2012" name="Science">
        <title>Ecological populations of bacteria act as socially cohesive units of antibiotic production and resistance.</title>
        <authorList>
            <person name="Cordero O.X."/>
            <person name="Wildschutte H."/>
            <person name="Kirkup B."/>
            <person name="Proehl S."/>
            <person name="Ngo L."/>
            <person name="Hussain F."/>
            <person name="Le Roux F."/>
            <person name="Mincer T."/>
            <person name="Polz M.F."/>
        </authorList>
    </citation>
    <scope>NUCLEOTIDE SEQUENCE [LARGE SCALE GENOMIC DNA]</scope>
    <source>
        <strain evidence="4 5">FF-454</strain>
    </source>
</reference>
<sequence>MKKYLFALFVLMLLPQTALAQKGRFAPLPGWIKPIVDIPAFDPAGHHYDQQFLLVDRQLNLVSQFPVEYKRYTSKVVSIEGVESGSQISIDFDPSYQSVELHRLEVVRDGQTFDRKNTAKTAQFKREVDLDSLLYNGDETLHIVLNDIQVGDIIDFSYTLTGFNPVFGDNREWYVKTGWASTVALVNARILVPEDSPITVTNLDNKGKGTLTETTQKTVREYRYQEQNGLYDFDEPEQPRWYNPYPYLHVSSYNNWKDVVNWALPLYQASPSDRDVQTLANKIKQTHPEDLDQQVVAAIHFVQNNIRYLGIENGIGSHQPRPPRQILSQGYGDCKDKALLLISLLGAMGVNAHPALVDTFWRDELPQQPAAPFSFNHVIVQMEYKDQSWWIDATRTHQGDQLETLAQSRLGYALVLKPGADDLEAMLPPAAPVSQDIEQRYVVNHASQPSYLTVKTIYRGFEAERWRRYLESKPLRELGEEYANYYAGFFGGLDFLRPLSVEDDKNNNEVTVNEAYVIEDLWSKTDDLYSFVISGDIVDDYLTKPDLIRRKTPFRFGSEGAVRQKITLSLPETWSIDPSDHAINSPYFEFNSSLKAVSGPGDVLLDKTYAEADYYYRAKKRHVDASELRQYMRHIDEAWQSVDYEFSYQP</sequence>
<evidence type="ECO:0000313" key="4">
    <source>
        <dbReference type="EMBL" id="OEE64278.1"/>
    </source>
</evidence>
<dbReference type="InterPro" id="IPR002931">
    <property type="entry name" value="Transglutaminase-like"/>
</dbReference>
<dbReference type="EMBL" id="AJWN02000003">
    <property type="protein sequence ID" value="OEE64278.1"/>
    <property type="molecule type" value="Genomic_DNA"/>
</dbReference>
<feature type="chain" id="PRO_5009172776" evidence="1">
    <location>
        <begin position="21"/>
        <end position="650"/>
    </location>
</feature>
<evidence type="ECO:0000256" key="1">
    <source>
        <dbReference type="SAM" id="SignalP"/>
    </source>
</evidence>
<evidence type="ECO:0000259" key="2">
    <source>
        <dbReference type="Pfam" id="PF01841"/>
    </source>
</evidence>
<dbReference type="Gene3D" id="2.60.40.3140">
    <property type="match status" value="1"/>
</dbReference>
<dbReference type="Proteomes" id="UP000095039">
    <property type="component" value="Unassembled WGS sequence"/>
</dbReference>
<evidence type="ECO:0000313" key="5">
    <source>
        <dbReference type="Proteomes" id="UP000095039"/>
    </source>
</evidence>
<evidence type="ECO:0000259" key="3">
    <source>
        <dbReference type="Pfam" id="PF12969"/>
    </source>
</evidence>
<organism evidence="4 5">
    <name type="scientific">Enterovibrio norvegicus FF-454</name>
    <dbReference type="NCBI Taxonomy" id="1185651"/>
    <lineage>
        <taxon>Bacteria</taxon>
        <taxon>Pseudomonadati</taxon>
        <taxon>Pseudomonadota</taxon>
        <taxon>Gammaproteobacteria</taxon>
        <taxon>Vibrionales</taxon>
        <taxon>Vibrionaceae</taxon>
        <taxon>Enterovibrio</taxon>
    </lineage>
</organism>
<dbReference type="RefSeq" id="WP_016959554.1">
    <property type="nucleotide sequence ID" value="NZ_AJWN02000003.1"/>
</dbReference>
<dbReference type="AlphaFoldDB" id="A0A1E5CFH7"/>
<dbReference type="Pfam" id="PF01841">
    <property type="entry name" value="Transglut_core"/>
    <property type="match status" value="1"/>
</dbReference>
<dbReference type="SUPFAM" id="SSF54001">
    <property type="entry name" value="Cysteine proteinases"/>
    <property type="match status" value="1"/>
</dbReference>
<feature type="signal peptide" evidence="1">
    <location>
        <begin position="1"/>
        <end position="20"/>
    </location>
</feature>
<gene>
    <name evidence="4" type="ORF">A1OK_05820</name>
</gene>
<dbReference type="Pfam" id="PF12969">
    <property type="entry name" value="DUF3857"/>
    <property type="match status" value="1"/>
</dbReference>
<name>A0A1E5CFH7_9GAMM</name>